<feature type="chain" id="PRO_5022928405" description="DUF1598 domain-containing protein" evidence="1">
    <location>
        <begin position="29"/>
        <end position="444"/>
    </location>
</feature>
<keyword evidence="1" id="KW-0732">Signal</keyword>
<dbReference type="EMBL" id="SIHJ01000001">
    <property type="protein sequence ID" value="TWT35506.1"/>
    <property type="molecule type" value="Genomic_DNA"/>
</dbReference>
<organism evidence="2 3">
    <name type="scientific">Posidoniimonas corsicana</name>
    <dbReference type="NCBI Taxonomy" id="1938618"/>
    <lineage>
        <taxon>Bacteria</taxon>
        <taxon>Pseudomonadati</taxon>
        <taxon>Planctomycetota</taxon>
        <taxon>Planctomycetia</taxon>
        <taxon>Pirellulales</taxon>
        <taxon>Lacipirellulaceae</taxon>
        <taxon>Posidoniimonas</taxon>
    </lineage>
</organism>
<gene>
    <name evidence="2" type="ORF">KOR34_03980</name>
</gene>
<evidence type="ECO:0008006" key="4">
    <source>
        <dbReference type="Google" id="ProtNLM"/>
    </source>
</evidence>
<accession>A0A5C5VA59</accession>
<dbReference type="AlphaFoldDB" id="A0A5C5VA59"/>
<dbReference type="PROSITE" id="PS51257">
    <property type="entry name" value="PROKAR_LIPOPROTEIN"/>
    <property type="match status" value="1"/>
</dbReference>
<comment type="caution">
    <text evidence="2">The sequence shown here is derived from an EMBL/GenBank/DDBJ whole genome shotgun (WGS) entry which is preliminary data.</text>
</comment>
<evidence type="ECO:0000256" key="1">
    <source>
        <dbReference type="SAM" id="SignalP"/>
    </source>
</evidence>
<name>A0A5C5VA59_9BACT</name>
<keyword evidence="3" id="KW-1185">Reference proteome</keyword>
<evidence type="ECO:0000313" key="3">
    <source>
        <dbReference type="Proteomes" id="UP000316714"/>
    </source>
</evidence>
<dbReference type="InterPro" id="IPR011487">
    <property type="entry name" value="DUF1598"/>
</dbReference>
<protein>
    <recommendedName>
        <fullName evidence="4">DUF1598 domain-containing protein</fullName>
    </recommendedName>
</protein>
<evidence type="ECO:0000313" key="2">
    <source>
        <dbReference type="EMBL" id="TWT35506.1"/>
    </source>
</evidence>
<dbReference type="Proteomes" id="UP000316714">
    <property type="component" value="Unassembled WGS sequence"/>
</dbReference>
<feature type="signal peptide" evidence="1">
    <location>
        <begin position="1"/>
        <end position="28"/>
    </location>
</feature>
<sequence length="444" mass="48189" precursor="true">MRRCFSAQSIVTFAVLGLVALSCAPSQAQFFRGGAVGGVSIDAQGVLTAPEVGENEQLMKAWQKGLKPVPADLQAYTDMRYVSLKRLEQQVAKAFATGEAIPEEVAFLAGMLRVEYVFVYPEQGDVVLAGPAEGWKVDRLGNAVGATTNRPVLMLEDLVTALRANRVSGGPVISCSIDPTEEGLRRSQQVAARFSAATSSTAAGRAMEEALGPQVITVTGVPATSHFARTIVAADFRMKRLAMNFEPAPIDGMPSYLHIAGTNTDAFPRWWLAANYEPVLQDPKGLAWQLRGQGVKCMTETDFVDAQGRRTRSGKASRGAQKWADLLTQRFDELANEDSAFGQLRNVMDLSVVAALLEKEGLLEHVGLSMPALMTTYELQEYPAPREVASQASFLNKRGKRIVTASGGVQLSPWRVAENLQQTDRLTPARDQAMAKAGGAWWWQ</sequence>
<reference evidence="2 3" key="1">
    <citation type="submission" date="2019-02" db="EMBL/GenBank/DDBJ databases">
        <title>Deep-cultivation of Planctomycetes and their phenomic and genomic characterization uncovers novel biology.</title>
        <authorList>
            <person name="Wiegand S."/>
            <person name="Jogler M."/>
            <person name="Boedeker C."/>
            <person name="Pinto D."/>
            <person name="Vollmers J."/>
            <person name="Rivas-Marin E."/>
            <person name="Kohn T."/>
            <person name="Peeters S.H."/>
            <person name="Heuer A."/>
            <person name="Rast P."/>
            <person name="Oberbeckmann S."/>
            <person name="Bunk B."/>
            <person name="Jeske O."/>
            <person name="Meyerdierks A."/>
            <person name="Storesund J.E."/>
            <person name="Kallscheuer N."/>
            <person name="Luecker S."/>
            <person name="Lage O.M."/>
            <person name="Pohl T."/>
            <person name="Merkel B.J."/>
            <person name="Hornburger P."/>
            <person name="Mueller R.-W."/>
            <person name="Bruemmer F."/>
            <person name="Labrenz M."/>
            <person name="Spormann A.M."/>
            <person name="Op Den Camp H."/>
            <person name="Overmann J."/>
            <person name="Amann R."/>
            <person name="Jetten M.S.M."/>
            <person name="Mascher T."/>
            <person name="Medema M.H."/>
            <person name="Devos D.P."/>
            <person name="Kaster A.-K."/>
            <person name="Ovreas L."/>
            <person name="Rohde M."/>
            <person name="Galperin M.Y."/>
            <person name="Jogler C."/>
        </authorList>
    </citation>
    <scope>NUCLEOTIDE SEQUENCE [LARGE SCALE GENOMIC DNA]</scope>
    <source>
        <strain evidence="2 3">KOR34</strain>
    </source>
</reference>
<proteinExistence type="predicted"/>
<dbReference type="Pfam" id="PF07643">
    <property type="entry name" value="DUF1598"/>
    <property type="match status" value="1"/>
</dbReference>
<dbReference type="RefSeq" id="WP_197531063.1">
    <property type="nucleotide sequence ID" value="NZ_SIHJ01000001.1"/>
</dbReference>